<dbReference type="PANTHER" id="PTHR17598:SF13">
    <property type="entry name" value="DNA POLYMERASE DELTA SUBUNIT 3"/>
    <property type="match status" value="1"/>
</dbReference>
<evidence type="ECO:0000256" key="3">
    <source>
        <dbReference type="ARBA" id="ARBA00022705"/>
    </source>
</evidence>
<feature type="compositionally biased region" description="Basic and acidic residues" evidence="5">
    <location>
        <begin position="316"/>
        <end position="333"/>
    </location>
</feature>
<evidence type="ECO:0000313" key="6">
    <source>
        <dbReference type="EMBL" id="CAF9911569.1"/>
    </source>
</evidence>
<feature type="compositionally biased region" description="Low complexity" evidence="5">
    <location>
        <begin position="468"/>
        <end position="481"/>
    </location>
</feature>
<feature type="region of interest" description="Disordered" evidence="5">
    <location>
        <begin position="454"/>
        <end position="507"/>
    </location>
</feature>
<dbReference type="GO" id="GO:1904161">
    <property type="term" value="P:DNA synthesis involved in UV-damage excision repair"/>
    <property type="evidence" value="ECO:0007669"/>
    <property type="project" value="TreeGrafter"/>
</dbReference>
<accession>A0A8H3ERX1</accession>
<evidence type="ECO:0000256" key="5">
    <source>
        <dbReference type="SAM" id="MobiDB-lite"/>
    </source>
</evidence>
<evidence type="ECO:0000256" key="4">
    <source>
        <dbReference type="ARBA" id="ARBA00023242"/>
    </source>
</evidence>
<dbReference type="AlphaFoldDB" id="A0A8H3ERX1"/>
<dbReference type="GO" id="GO:0003887">
    <property type="term" value="F:DNA-directed DNA polymerase activity"/>
    <property type="evidence" value="ECO:0007669"/>
    <property type="project" value="TreeGrafter"/>
</dbReference>
<name>A0A8H3ERX1_9LECA</name>
<dbReference type="OrthoDB" id="514823at2759"/>
<dbReference type="InterPro" id="IPR041913">
    <property type="entry name" value="POLD3_sf"/>
</dbReference>
<feature type="region of interest" description="Disordered" evidence="5">
    <location>
        <begin position="215"/>
        <end position="257"/>
    </location>
</feature>
<comment type="subcellular location">
    <subcellularLocation>
        <location evidence="1">Nucleus</location>
    </subcellularLocation>
</comment>
<feature type="compositionally biased region" description="Basic residues" evidence="5">
    <location>
        <begin position="425"/>
        <end position="438"/>
    </location>
</feature>
<dbReference type="Gene3D" id="3.90.1030.20">
    <property type="entry name" value="DNA polymerase delta, p66 (Cdc27) subunit, wHTH domain"/>
    <property type="match status" value="1"/>
</dbReference>
<dbReference type="Pfam" id="PF09507">
    <property type="entry name" value="CDC27"/>
    <property type="match status" value="2"/>
</dbReference>
<evidence type="ECO:0000313" key="7">
    <source>
        <dbReference type="Proteomes" id="UP000664169"/>
    </source>
</evidence>
<dbReference type="PANTHER" id="PTHR17598">
    <property type="entry name" value="DNA POLYMERASE DELTA SUBUNIT 3"/>
    <property type="match status" value="1"/>
</dbReference>
<dbReference type="GO" id="GO:0043625">
    <property type="term" value="C:delta DNA polymerase complex"/>
    <property type="evidence" value="ECO:0007669"/>
    <property type="project" value="InterPro"/>
</dbReference>
<dbReference type="GO" id="GO:0006297">
    <property type="term" value="P:nucleotide-excision repair, DNA gap filling"/>
    <property type="evidence" value="ECO:0007669"/>
    <property type="project" value="TreeGrafter"/>
</dbReference>
<feature type="region of interest" description="Disordered" evidence="5">
    <location>
        <begin position="269"/>
        <end position="440"/>
    </location>
</feature>
<protein>
    <recommendedName>
        <fullName evidence="2">DNA polymerase delta subunit 3</fullName>
    </recommendedName>
</protein>
<gene>
    <name evidence="6" type="ORF">GOMPHAMPRED_007457</name>
</gene>
<proteinExistence type="predicted"/>
<feature type="compositionally biased region" description="Low complexity" evidence="5">
    <location>
        <begin position="226"/>
        <end position="235"/>
    </location>
</feature>
<feature type="compositionally biased region" description="Acidic residues" evidence="5">
    <location>
        <begin position="334"/>
        <end position="346"/>
    </location>
</feature>
<evidence type="ECO:0000256" key="2">
    <source>
        <dbReference type="ARBA" id="ARBA00017589"/>
    </source>
</evidence>
<dbReference type="GO" id="GO:0006271">
    <property type="term" value="P:DNA strand elongation involved in DNA replication"/>
    <property type="evidence" value="ECO:0007669"/>
    <property type="project" value="TreeGrafter"/>
</dbReference>
<comment type="caution">
    <text evidence="6">The sequence shown here is derived from an EMBL/GenBank/DDBJ whole genome shotgun (WGS) entry which is preliminary data.</text>
</comment>
<keyword evidence="4" id="KW-0539">Nucleus</keyword>
<sequence length="507" mass="55123">MVSDYAKYLAGAIITENQIVTYRLLSRALKVHHSEAKRMLYEFHRQQNVKKPGSLHATYLVSGIQMLTAAPQAELSQNGHADVPMPSSPYMSSLAAPGTNDEAEPVRQRVLTLVKEKNLEAAKAKYESVSSIHVYSLEPNAVRNMEMLSAVTQRIMTEYISEDPLVHNKTYGVIQNSGVKASPLYSSLSLILTHLQRRSGSRPIPAPLPIKEETKSAFAKTKDPKAASSDSSKTLSKSKEAPPGSGEQATKIGAPSLIKRESSDLFKSFAKAKPKSKATKTETATPASGDVHMKDASSAEDEDPSPLPEPDAAQSEARRQTRLEQKEKMRKWMEEEEDDDEDEDGIEPMQDVKASAANPKSKSKAEPNVKSEPSPDPESDGEEATAAEEEEEEEEAADQPSEPIDASQPKTSDDQEELPVTISGGRRRGRRKIMKKKMTRDAEGYLVTKEEPVWESFSEDEASPAPVSSGKTKIASSAAAAAGGGKAKKVTAGRPGQGNIMNFFGKK</sequence>
<dbReference type="InterPro" id="IPR019038">
    <property type="entry name" value="POLD3"/>
</dbReference>
<feature type="compositionally biased region" description="Basic and acidic residues" evidence="5">
    <location>
        <begin position="215"/>
        <end position="225"/>
    </location>
</feature>
<evidence type="ECO:0000256" key="1">
    <source>
        <dbReference type="ARBA" id="ARBA00004123"/>
    </source>
</evidence>
<feature type="compositionally biased region" description="Acidic residues" evidence="5">
    <location>
        <begin position="375"/>
        <end position="397"/>
    </location>
</feature>
<keyword evidence="3" id="KW-0235">DNA replication</keyword>
<keyword evidence="7" id="KW-1185">Reference proteome</keyword>
<organism evidence="6 7">
    <name type="scientific">Gomphillus americanus</name>
    <dbReference type="NCBI Taxonomy" id="1940652"/>
    <lineage>
        <taxon>Eukaryota</taxon>
        <taxon>Fungi</taxon>
        <taxon>Dikarya</taxon>
        <taxon>Ascomycota</taxon>
        <taxon>Pezizomycotina</taxon>
        <taxon>Lecanoromycetes</taxon>
        <taxon>OSLEUM clade</taxon>
        <taxon>Ostropomycetidae</taxon>
        <taxon>Ostropales</taxon>
        <taxon>Graphidaceae</taxon>
        <taxon>Gomphilloideae</taxon>
        <taxon>Gomphillus</taxon>
    </lineage>
</organism>
<dbReference type="Proteomes" id="UP000664169">
    <property type="component" value="Unassembled WGS sequence"/>
</dbReference>
<reference evidence="6" key="1">
    <citation type="submission" date="2021-03" db="EMBL/GenBank/DDBJ databases">
        <authorList>
            <person name="Tagirdzhanova G."/>
        </authorList>
    </citation>
    <scope>NUCLEOTIDE SEQUENCE</scope>
</reference>
<dbReference type="EMBL" id="CAJPDQ010000006">
    <property type="protein sequence ID" value="CAF9911569.1"/>
    <property type="molecule type" value="Genomic_DNA"/>
</dbReference>